<protein>
    <submittedName>
        <fullName evidence="1">Uncharacterized protein</fullName>
    </submittedName>
</protein>
<sequence>IYSFCNKWLKEPAQNSLVRTRTVLRNMVKFYITVFVRRSSIIRIVIIIEAEINGTSLVQSERF</sequence>
<name>A4FSH3_THEDO</name>
<proteinExistence type="evidence at transcript level"/>
<evidence type="ECO:0000313" key="1">
    <source>
        <dbReference type="EMBL" id="CAM36316.1"/>
    </source>
</evidence>
<dbReference type="AlphaFoldDB" id="A4FSH3"/>
<dbReference type="EMBL" id="AM495114">
    <property type="protein sequence ID" value="CAM36316.1"/>
    <property type="molecule type" value="mRNA"/>
</dbReference>
<accession>A4FSH3</accession>
<organism evidence="1">
    <name type="scientific">Thermobia domestica</name>
    <name type="common">Firebrat</name>
    <name type="synonym">Lepisma domestica</name>
    <dbReference type="NCBI Taxonomy" id="89055"/>
    <lineage>
        <taxon>Eukaryota</taxon>
        <taxon>Metazoa</taxon>
        <taxon>Ecdysozoa</taxon>
        <taxon>Arthropoda</taxon>
        <taxon>Hexapoda</taxon>
        <taxon>Insecta</taxon>
        <taxon>Zygentoma</taxon>
        <taxon>Lepismatidae</taxon>
        <taxon>Thermobia</taxon>
    </lineage>
</organism>
<feature type="non-terminal residue" evidence="1">
    <location>
        <position position="1"/>
    </location>
</feature>
<reference evidence="1" key="1">
    <citation type="journal article" date="2007" name="Insect Biochem. Mol. Biol.">
        <title>Identification of immune-related genes from an apterygote insect, the firebrat Thermobia domestica.</title>
        <authorList>
            <person name="Altincicek B."/>
            <person name="Vilcinskas A."/>
        </authorList>
    </citation>
    <scope>NUCLEOTIDE SEQUENCE</scope>
    <source>
        <strain evidence="1">26</strain>
    </source>
</reference>